<reference evidence="1 2" key="1">
    <citation type="submission" date="2021-06" db="EMBL/GenBank/DDBJ databases">
        <title>Caerostris extrusa draft genome.</title>
        <authorList>
            <person name="Kono N."/>
            <person name="Arakawa K."/>
        </authorList>
    </citation>
    <scope>NUCLEOTIDE SEQUENCE [LARGE SCALE GENOMIC DNA]</scope>
</reference>
<keyword evidence="2" id="KW-1185">Reference proteome</keyword>
<protein>
    <submittedName>
        <fullName evidence="1">Uncharacterized protein</fullName>
    </submittedName>
</protein>
<accession>A0AAV4WT37</accession>
<evidence type="ECO:0000313" key="2">
    <source>
        <dbReference type="Proteomes" id="UP001054945"/>
    </source>
</evidence>
<dbReference type="EMBL" id="BPLR01016548">
    <property type="protein sequence ID" value="GIY84708.1"/>
    <property type="molecule type" value="Genomic_DNA"/>
</dbReference>
<dbReference type="Proteomes" id="UP001054945">
    <property type="component" value="Unassembled WGS sequence"/>
</dbReference>
<evidence type="ECO:0000313" key="1">
    <source>
        <dbReference type="EMBL" id="GIY84708.1"/>
    </source>
</evidence>
<gene>
    <name evidence="1" type="ORF">CEXT_454151</name>
</gene>
<name>A0AAV4WT37_CAEEX</name>
<comment type="caution">
    <text evidence="1">The sequence shown here is derived from an EMBL/GenBank/DDBJ whole genome shotgun (WGS) entry which is preliminary data.</text>
</comment>
<organism evidence="1 2">
    <name type="scientific">Caerostris extrusa</name>
    <name type="common">Bark spider</name>
    <name type="synonym">Caerostris bankana</name>
    <dbReference type="NCBI Taxonomy" id="172846"/>
    <lineage>
        <taxon>Eukaryota</taxon>
        <taxon>Metazoa</taxon>
        <taxon>Ecdysozoa</taxon>
        <taxon>Arthropoda</taxon>
        <taxon>Chelicerata</taxon>
        <taxon>Arachnida</taxon>
        <taxon>Araneae</taxon>
        <taxon>Araneomorphae</taxon>
        <taxon>Entelegynae</taxon>
        <taxon>Araneoidea</taxon>
        <taxon>Araneidae</taxon>
        <taxon>Caerostris</taxon>
    </lineage>
</organism>
<dbReference type="AlphaFoldDB" id="A0AAV4WT37"/>
<proteinExistence type="predicted"/>
<sequence length="122" mass="14286">MTFQLHPRHYPHSYRLVSPSPIPEKKRGADGVDWGLMRCLRSWRRFRAADQQTNDSTTEFEFMTQNGTLMPFTTLNDTKIRRGARSLLRDIHPVQTKRIVIYDISLPLQYRIFAHRNGTGAK</sequence>